<evidence type="ECO:0000313" key="4">
    <source>
        <dbReference type="EMBL" id="SDI37071.1"/>
    </source>
</evidence>
<evidence type="ECO:0000256" key="2">
    <source>
        <dbReference type="SAM" id="SignalP"/>
    </source>
</evidence>
<accession>A0A1G8K0W0</accession>
<organism evidence="4 5">
    <name type="scientific">Ferrimonas sediminum</name>
    <dbReference type="NCBI Taxonomy" id="718193"/>
    <lineage>
        <taxon>Bacteria</taxon>
        <taxon>Pseudomonadati</taxon>
        <taxon>Pseudomonadota</taxon>
        <taxon>Gammaproteobacteria</taxon>
        <taxon>Alteromonadales</taxon>
        <taxon>Ferrimonadaceae</taxon>
        <taxon>Ferrimonas</taxon>
    </lineage>
</organism>
<sequence>MRDRHLLSILVSCALLAMAASPLQAANDASAKCLRCHKKNGSMEGVHSTIGEQGLACTSCHGDQGSHPRKKAPVIEFGTDSQTEVALQNQRCARCHKPVKLRNADWTHDVHQDKVGCADCHQLHPHTDPISQLDEIGRTQLCVDCHGSQQ</sequence>
<dbReference type="PANTHER" id="PTHR35038">
    <property type="entry name" value="DISSIMILATORY SULFITE REDUCTASE SIRA"/>
    <property type="match status" value="1"/>
</dbReference>
<dbReference type="Proteomes" id="UP000199527">
    <property type="component" value="Unassembled WGS sequence"/>
</dbReference>
<dbReference type="Pfam" id="PF22678">
    <property type="entry name" value="Cytochrom_c_NrfB-like"/>
    <property type="match status" value="1"/>
</dbReference>
<gene>
    <name evidence="4" type="ORF">SAMN04488540_101217</name>
</gene>
<protein>
    <submittedName>
        <fullName evidence="4">Cytochrome c-type protein NrfB</fullName>
    </submittedName>
</protein>
<keyword evidence="1 2" id="KW-0732">Signal</keyword>
<dbReference type="RefSeq" id="WP_090360545.1">
    <property type="nucleotide sequence ID" value="NZ_FNEM01000001.1"/>
</dbReference>
<evidence type="ECO:0000313" key="5">
    <source>
        <dbReference type="Proteomes" id="UP000199527"/>
    </source>
</evidence>
<dbReference type="Gene3D" id="1.10.1130.10">
    <property type="entry name" value="Flavocytochrome C3, Chain A"/>
    <property type="match status" value="1"/>
</dbReference>
<dbReference type="PANTHER" id="PTHR35038:SF5">
    <property type="entry name" value="CYTOCHROME C-TYPE PROTEIN NRFB"/>
    <property type="match status" value="1"/>
</dbReference>
<name>A0A1G8K0W0_9GAMM</name>
<feature type="domain" description="Cytochrome c-type protein NrfB-like" evidence="3">
    <location>
        <begin position="57"/>
        <end position="145"/>
    </location>
</feature>
<dbReference type="EMBL" id="FNEM01000001">
    <property type="protein sequence ID" value="SDI37071.1"/>
    <property type="molecule type" value="Genomic_DNA"/>
</dbReference>
<evidence type="ECO:0000259" key="3">
    <source>
        <dbReference type="Pfam" id="PF22678"/>
    </source>
</evidence>
<dbReference type="InterPro" id="IPR053875">
    <property type="entry name" value="Cytochrom_c_NrfB-like_dom"/>
</dbReference>
<reference evidence="5" key="1">
    <citation type="submission" date="2016-10" db="EMBL/GenBank/DDBJ databases">
        <authorList>
            <person name="Varghese N."/>
            <person name="Submissions S."/>
        </authorList>
    </citation>
    <scope>NUCLEOTIDE SEQUENCE [LARGE SCALE GENOMIC DNA]</scope>
    <source>
        <strain evidence="5">DSM 23317</strain>
    </source>
</reference>
<dbReference type="InterPro" id="IPR036280">
    <property type="entry name" value="Multihaem_cyt_sf"/>
</dbReference>
<dbReference type="InterPro" id="IPR051829">
    <property type="entry name" value="Multiheme_Cytochr_ET"/>
</dbReference>
<feature type="signal peptide" evidence="2">
    <location>
        <begin position="1"/>
        <end position="25"/>
    </location>
</feature>
<feature type="chain" id="PRO_5011540650" evidence="2">
    <location>
        <begin position="26"/>
        <end position="150"/>
    </location>
</feature>
<dbReference type="SUPFAM" id="SSF48695">
    <property type="entry name" value="Multiheme cytochromes"/>
    <property type="match status" value="1"/>
</dbReference>
<dbReference type="AlphaFoldDB" id="A0A1G8K0W0"/>
<keyword evidence="5" id="KW-1185">Reference proteome</keyword>
<evidence type="ECO:0000256" key="1">
    <source>
        <dbReference type="ARBA" id="ARBA00022729"/>
    </source>
</evidence>
<proteinExistence type="predicted"/>
<dbReference type="Gene3D" id="3.90.10.10">
    <property type="entry name" value="Cytochrome C3"/>
    <property type="match status" value="1"/>
</dbReference>
<dbReference type="GO" id="GO:0016491">
    <property type="term" value="F:oxidoreductase activity"/>
    <property type="evidence" value="ECO:0007669"/>
    <property type="project" value="TreeGrafter"/>
</dbReference>
<dbReference type="OrthoDB" id="6398708at2"/>